<feature type="compositionally biased region" description="Low complexity" evidence="1">
    <location>
        <begin position="314"/>
        <end position="323"/>
    </location>
</feature>
<feature type="compositionally biased region" description="Basic and acidic residues" evidence="1">
    <location>
        <begin position="256"/>
        <end position="279"/>
    </location>
</feature>
<gene>
    <name evidence="2" type="ORF">HETSPECPRED_005333</name>
</gene>
<keyword evidence="3" id="KW-1185">Reference proteome</keyword>
<dbReference type="OrthoDB" id="5375264at2759"/>
<proteinExistence type="predicted"/>
<dbReference type="EMBL" id="CAJPDS010000033">
    <property type="protein sequence ID" value="CAF9923471.1"/>
    <property type="molecule type" value="Genomic_DNA"/>
</dbReference>
<feature type="compositionally biased region" description="Polar residues" evidence="1">
    <location>
        <begin position="68"/>
        <end position="81"/>
    </location>
</feature>
<name>A0A8H3FCI4_9LECA</name>
<feature type="compositionally biased region" description="Low complexity" evidence="1">
    <location>
        <begin position="41"/>
        <end position="51"/>
    </location>
</feature>
<evidence type="ECO:0000256" key="1">
    <source>
        <dbReference type="SAM" id="MobiDB-lite"/>
    </source>
</evidence>
<evidence type="ECO:0000313" key="3">
    <source>
        <dbReference type="Proteomes" id="UP000664521"/>
    </source>
</evidence>
<feature type="region of interest" description="Disordered" evidence="1">
    <location>
        <begin position="412"/>
        <end position="541"/>
    </location>
</feature>
<feature type="region of interest" description="Disordered" evidence="1">
    <location>
        <begin position="175"/>
        <end position="357"/>
    </location>
</feature>
<feature type="compositionally biased region" description="Basic and acidic residues" evidence="1">
    <location>
        <begin position="1"/>
        <end position="10"/>
    </location>
</feature>
<evidence type="ECO:0000313" key="2">
    <source>
        <dbReference type="EMBL" id="CAF9923471.1"/>
    </source>
</evidence>
<feature type="region of interest" description="Disordered" evidence="1">
    <location>
        <begin position="1"/>
        <end position="99"/>
    </location>
</feature>
<dbReference type="Proteomes" id="UP000664521">
    <property type="component" value="Unassembled WGS sequence"/>
</dbReference>
<protein>
    <submittedName>
        <fullName evidence="2">Uncharacterized protein</fullName>
    </submittedName>
</protein>
<feature type="compositionally biased region" description="Low complexity" evidence="1">
    <location>
        <begin position="87"/>
        <end position="97"/>
    </location>
</feature>
<feature type="compositionally biased region" description="Polar residues" evidence="1">
    <location>
        <begin position="523"/>
        <end position="539"/>
    </location>
</feature>
<feature type="compositionally biased region" description="Polar residues" evidence="1">
    <location>
        <begin position="463"/>
        <end position="475"/>
    </location>
</feature>
<sequence length="765" mass="85785">MQSSEKERDSAWTLRRSSRLRNDLEAIQPRRTRGKRRKYVVESSSTDSSVDSSEDNLEGDVTSIEPASRTTVSTERSSLNPARQLHSSESSVLSVDSCKPSETIKLAEPEQLLMPDSHVKSEPQAHATPIAKLSQQIRSFKKRRRNELDILFTTRGNSDAESRVPSAYQIEAENHDRAKRIKREEGSRSSPLIEGAKTSDHVNKQRSLEYRPGNEQEHLADVSRKHGPSRWRQRTGHPLFCTPDPEENLKGSGQHECSRASVEYRRRNTERLPRQRSEQSRTPAASVITRAQYKDLLARSSQDPINRYKRPFDSSRSLTSSQGSRRRRSTQNKTRPRMDSSDKNLSGGTSSDYPRSWDEATVADRQLVEMRDKGVFWNIVRDTWQDITQRRIAPENLKIRHSYLVSLRNDQSNIPGSAARINDKTDENAAKGQGCPSKFSIPDHNEQIDSSEDDDDFPDEYLGQSSESAESSDLNDQYGEDSEPDGPARAVRGQLSHDGIEQRNCPSASTTVKHVPASERNNRSLPGSNQETATNSACGSPSWKLACRQAKSQNPLEKCYKRSKTVFKGPDLTTENAEPGAAVKALELAASIFKSVSINTDAPKPPEERPPVAARNEIQSIREEPLDEQNAALLLAVEAEVDRRLAPQKHTAIAETMKSKGVGQFSPAVIEQELHRLHQKAKKEHHPFCCAITRTETQQSLTVAHRLETESLETAYATQIARLISSHKAQLAEILDQIRHEARKIRRESTRTGLCSIAPLDTAPL</sequence>
<feature type="compositionally biased region" description="Acidic residues" evidence="1">
    <location>
        <begin position="449"/>
        <end position="459"/>
    </location>
</feature>
<feature type="compositionally biased region" description="Basic and acidic residues" evidence="1">
    <location>
        <begin position="197"/>
        <end position="224"/>
    </location>
</feature>
<feature type="compositionally biased region" description="Basic and acidic residues" evidence="1">
    <location>
        <begin position="175"/>
        <end position="187"/>
    </location>
</feature>
<comment type="caution">
    <text evidence="2">The sequence shown here is derived from an EMBL/GenBank/DDBJ whole genome shotgun (WGS) entry which is preliminary data.</text>
</comment>
<accession>A0A8H3FCI4</accession>
<dbReference type="AlphaFoldDB" id="A0A8H3FCI4"/>
<organism evidence="2 3">
    <name type="scientific">Heterodermia speciosa</name>
    <dbReference type="NCBI Taxonomy" id="116794"/>
    <lineage>
        <taxon>Eukaryota</taxon>
        <taxon>Fungi</taxon>
        <taxon>Dikarya</taxon>
        <taxon>Ascomycota</taxon>
        <taxon>Pezizomycotina</taxon>
        <taxon>Lecanoromycetes</taxon>
        <taxon>OSLEUM clade</taxon>
        <taxon>Lecanoromycetidae</taxon>
        <taxon>Caliciales</taxon>
        <taxon>Physciaceae</taxon>
        <taxon>Heterodermia</taxon>
    </lineage>
</organism>
<feature type="compositionally biased region" description="Basic residues" evidence="1">
    <location>
        <begin position="225"/>
        <end position="235"/>
    </location>
</feature>
<reference evidence="2" key="1">
    <citation type="submission" date="2021-03" db="EMBL/GenBank/DDBJ databases">
        <authorList>
            <person name="Tagirdzhanova G."/>
        </authorList>
    </citation>
    <scope>NUCLEOTIDE SEQUENCE</scope>
</reference>
<feature type="compositionally biased region" description="Polar residues" evidence="1">
    <location>
        <begin position="343"/>
        <end position="353"/>
    </location>
</feature>